<name>A0A6C0KLK3_9ZZZZ</name>
<proteinExistence type="predicted"/>
<dbReference type="EMBL" id="MN740925">
    <property type="protein sequence ID" value="QHU18173.1"/>
    <property type="molecule type" value="Genomic_DNA"/>
</dbReference>
<sequence length="164" mass="19237">MVAECCPICKVFVSDWIRQPAKNDSEFYLSVRRKGILRRLPEISYAMFRITRCLLSLTHETIVESPEYKAHHLLDFYKSGADIMNCKEVPEEDRTLVRVFYRNEFIKCIFKQSCSTDLEYVLAVLSDEGCSKEPFILSQWVADSLFMLRPLEMIHNDHKDAVKF</sequence>
<protein>
    <submittedName>
        <fullName evidence="1">Uncharacterized protein</fullName>
    </submittedName>
</protein>
<organism evidence="1">
    <name type="scientific">viral metagenome</name>
    <dbReference type="NCBI Taxonomy" id="1070528"/>
    <lineage>
        <taxon>unclassified sequences</taxon>
        <taxon>metagenomes</taxon>
        <taxon>organismal metagenomes</taxon>
    </lineage>
</organism>
<evidence type="ECO:0000313" key="1">
    <source>
        <dbReference type="EMBL" id="QHU18173.1"/>
    </source>
</evidence>
<reference evidence="1" key="1">
    <citation type="journal article" date="2020" name="Nature">
        <title>Giant virus diversity and host interactions through global metagenomics.</title>
        <authorList>
            <person name="Schulz F."/>
            <person name="Roux S."/>
            <person name="Paez-Espino D."/>
            <person name="Jungbluth S."/>
            <person name="Walsh D.A."/>
            <person name="Denef V.J."/>
            <person name="McMahon K.D."/>
            <person name="Konstantinidis K.T."/>
            <person name="Eloe-Fadrosh E.A."/>
            <person name="Kyrpides N.C."/>
            <person name="Woyke T."/>
        </authorList>
    </citation>
    <scope>NUCLEOTIDE SEQUENCE</scope>
    <source>
        <strain evidence="1">GVMAG-S-3300013006-138</strain>
    </source>
</reference>
<accession>A0A6C0KLK3</accession>
<dbReference type="AlphaFoldDB" id="A0A6C0KLK3"/>